<proteinExistence type="predicted"/>
<dbReference type="InterPro" id="IPR011234">
    <property type="entry name" value="Fumarylacetoacetase-like_C"/>
</dbReference>
<dbReference type="RefSeq" id="WP_244712801.1">
    <property type="nucleotide sequence ID" value="NZ_CP095073.1"/>
</dbReference>
<protein>
    <submittedName>
        <fullName evidence="3">Fumarylacetoacetate hydrolase family protein</fullName>
    </submittedName>
</protein>
<evidence type="ECO:0000259" key="2">
    <source>
        <dbReference type="Pfam" id="PF01557"/>
    </source>
</evidence>
<dbReference type="PANTHER" id="PTHR11820:SF114">
    <property type="entry name" value="4-HYDROXYPHENYLACETATE CATABOLISM PROTEIN"/>
    <property type="match status" value="1"/>
</dbReference>
<feature type="domain" description="Fumarylacetoacetase-like C-terminal" evidence="2">
    <location>
        <begin position="47"/>
        <end position="253"/>
    </location>
</feature>
<evidence type="ECO:0000313" key="4">
    <source>
        <dbReference type="Proteomes" id="UP000831787"/>
    </source>
</evidence>
<keyword evidence="4" id="KW-1185">Reference proteome</keyword>
<dbReference type="NCBIfam" id="TIGR02305">
    <property type="entry name" value="HpaG-N-term"/>
    <property type="match status" value="1"/>
</dbReference>
<dbReference type="PANTHER" id="PTHR11820">
    <property type="entry name" value="ACYLPYRUVASE"/>
    <property type="match status" value="1"/>
</dbReference>
<dbReference type="InterPro" id="IPR036663">
    <property type="entry name" value="Fumarylacetoacetase_C_sf"/>
</dbReference>
<dbReference type="Gene3D" id="3.90.850.10">
    <property type="entry name" value="Fumarylacetoacetase-like, C-terminal domain"/>
    <property type="match status" value="1"/>
</dbReference>
<dbReference type="InterPro" id="IPR012686">
    <property type="entry name" value="HPA_isomer/decarb_N"/>
</dbReference>
<evidence type="ECO:0000256" key="1">
    <source>
        <dbReference type="ARBA" id="ARBA00022723"/>
    </source>
</evidence>
<dbReference type="Pfam" id="PF01557">
    <property type="entry name" value="FAA_hydrolase"/>
    <property type="match status" value="1"/>
</dbReference>
<accession>A0ABY4EPG9</accession>
<dbReference type="GO" id="GO:0016787">
    <property type="term" value="F:hydrolase activity"/>
    <property type="evidence" value="ECO:0007669"/>
    <property type="project" value="UniProtKB-KW"/>
</dbReference>
<gene>
    <name evidence="3" type="ORF">MUN89_08205</name>
</gene>
<dbReference type="EMBL" id="CP095073">
    <property type="protein sequence ID" value="UOQ45890.1"/>
    <property type="molecule type" value="Genomic_DNA"/>
</dbReference>
<dbReference type="Proteomes" id="UP000831787">
    <property type="component" value="Chromosome"/>
</dbReference>
<keyword evidence="1" id="KW-0479">Metal-binding</keyword>
<name>A0ABY4EPG9_9BACI</name>
<keyword evidence="3" id="KW-0378">Hydrolase</keyword>
<dbReference type="SUPFAM" id="SSF56529">
    <property type="entry name" value="FAH"/>
    <property type="match status" value="1"/>
</dbReference>
<sequence>MHKAKAKFSGRMQMQEIEIFENEGTIKWNGQTIDPSAYTFDVPITGTIYGTLLNYQGVLEQLGEALHHDPYKTPPKAPILYLKPKNTMIGHQAFIPMPEDESALEVGACLGLVIGEKASRVSEEDAMSYIEGYTIVNDISVPHESLFRPAVKQKARDGFCPVGPWIVNRRDTILNPDNLSVRVYVNGECKQENHTRNLVRAVPKLLEDVTEFMTLDKGDILLVGIPENPPLVKDGDLVRVEIEQVGALENRVRKEGLIGGIQS</sequence>
<organism evidence="3 4">
    <name type="scientific">Halobacillus salinarum</name>
    <dbReference type="NCBI Taxonomy" id="2932257"/>
    <lineage>
        <taxon>Bacteria</taxon>
        <taxon>Bacillati</taxon>
        <taxon>Bacillota</taxon>
        <taxon>Bacilli</taxon>
        <taxon>Bacillales</taxon>
        <taxon>Bacillaceae</taxon>
        <taxon>Halobacillus</taxon>
    </lineage>
</organism>
<evidence type="ECO:0000313" key="3">
    <source>
        <dbReference type="EMBL" id="UOQ45890.1"/>
    </source>
</evidence>
<reference evidence="3 4" key="1">
    <citation type="submission" date="2022-04" db="EMBL/GenBank/DDBJ databases">
        <title>Halobacillus sp. isolated from saltern.</title>
        <authorList>
            <person name="Won M."/>
            <person name="Lee C.-M."/>
            <person name="Woen H.-Y."/>
            <person name="Kwon S.-W."/>
        </authorList>
    </citation>
    <scope>NUCLEOTIDE SEQUENCE [LARGE SCALE GENOMIC DNA]</scope>
    <source>
        <strain evidence="3 4">SSBR10-3</strain>
    </source>
</reference>